<dbReference type="PIRSF" id="PIRSF029218">
    <property type="entry name" value="ParE"/>
    <property type="match status" value="1"/>
</dbReference>
<dbReference type="PANTHER" id="PTHR33755:SF3">
    <property type="entry name" value="TOXIN"/>
    <property type="match status" value="1"/>
</dbReference>
<gene>
    <name evidence="4" type="ORF">TH4_03340</name>
</gene>
<evidence type="ECO:0000313" key="4">
    <source>
        <dbReference type="EMBL" id="OAZ12114.1"/>
    </source>
</evidence>
<reference evidence="4 5" key="1">
    <citation type="submission" date="2014-07" db="EMBL/GenBank/DDBJ databases">
        <title>Draft genome sequence of Thalassospira tepidiphila 1-1B.</title>
        <authorList>
            <person name="Lai Q."/>
            <person name="Shao Z."/>
        </authorList>
    </citation>
    <scope>NUCLEOTIDE SEQUENCE [LARGE SCALE GENOMIC DNA]</scope>
    <source>
        <strain evidence="4 5">MCCC 1A03514</strain>
    </source>
</reference>
<dbReference type="EMBL" id="JPVZ01000001">
    <property type="protein sequence ID" value="OAZ12114.1"/>
    <property type="molecule type" value="Genomic_DNA"/>
</dbReference>
<dbReference type="InterPro" id="IPR051803">
    <property type="entry name" value="TA_system_RelE-like_toxin"/>
</dbReference>
<dbReference type="Pfam" id="PF05016">
    <property type="entry name" value="ParE_toxin"/>
    <property type="match status" value="1"/>
</dbReference>
<dbReference type="InterPro" id="IPR035093">
    <property type="entry name" value="RelE/ParE_toxin_dom_sf"/>
</dbReference>
<dbReference type="RefSeq" id="WP_064779877.1">
    <property type="nucleotide sequence ID" value="NZ_JPVZ01000001.1"/>
</dbReference>
<proteinExistence type="inferred from homology"/>
<dbReference type="AlphaFoldDB" id="A0A853L4Q7"/>
<evidence type="ECO:0000256" key="1">
    <source>
        <dbReference type="ARBA" id="ARBA00006226"/>
    </source>
</evidence>
<dbReference type="InterPro" id="IPR028344">
    <property type="entry name" value="ParE1/4"/>
</dbReference>
<name>A0A853L4Q7_9PROT</name>
<dbReference type="Gene3D" id="3.30.2310.20">
    <property type="entry name" value="RelE-like"/>
    <property type="match status" value="1"/>
</dbReference>
<comment type="similarity">
    <text evidence="1 3">Belongs to the RelE toxin family.</text>
</comment>
<protein>
    <recommendedName>
        <fullName evidence="3">Toxin</fullName>
    </recommendedName>
</protein>
<evidence type="ECO:0000256" key="2">
    <source>
        <dbReference type="ARBA" id="ARBA00022649"/>
    </source>
</evidence>
<comment type="caution">
    <text evidence="4">The sequence shown here is derived from an EMBL/GenBank/DDBJ whole genome shotgun (WGS) entry which is preliminary data.</text>
</comment>
<dbReference type="Proteomes" id="UP000094009">
    <property type="component" value="Unassembled WGS sequence"/>
</dbReference>
<dbReference type="PANTHER" id="PTHR33755">
    <property type="entry name" value="TOXIN PARE1-RELATED"/>
    <property type="match status" value="1"/>
</dbReference>
<accession>A0A853L4Q7</accession>
<sequence length="96" mass="11091">MAKYILSQKADEDLEGIYIYSHESFGEKQAIAYFLSLRDCLNNLANSPHIGRDVSFLHPGMYCHNHKRHMVYYLIEGDGVFVVRVLHDAMDAHLHL</sequence>
<keyword evidence="2" id="KW-1277">Toxin-antitoxin system</keyword>
<organism evidence="4 5">
    <name type="scientific">Thalassospira tepidiphila MCCC 1A03514</name>
    <dbReference type="NCBI Taxonomy" id="1177930"/>
    <lineage>
        <taxon>Bacteria</taxon>
        <taxon>Pseudomonadati</taxon>
        <taxon>Pseudomonadota</taxon>
        <taxon>Alphaproteobacteria</taxon>
        <taxon>Rhodospirillales</taxon>
        <taxon>Thalassospiraceae</taxon>
        <taxon>Thalassospira</taxon>
    </lineage>
</organism>
<evidence type="ECO:0000313" key="5">
    <source>
        <dbReference type="Proteomes" id="UP000094009"/>
    </source>
</evidence>
<dbReference type="InterPro" id="IPR007712">
    <property type="entry name" value="RelE/ParE_toxin"/>
</dbReference>
<evidence type="ECO:0000256" key="3">
    <source>
        <dbReference type="PIRNR" id="PIRNR029218"/>
    </source>
</evidence>